<evidence type="ECO:0008006" key="4">
    <source>
        <dbReference type="Google" id="ProtNLM"/>
    </source>
</evidence>
<organism evidence="2 3">
    <name type="scientific">Roseateles violae</name>
    <dbReference type="NCBI Taxonomy" id="3058042"/>
    <lineage>
        <taxon>Bacteria</taxon>
        <taxon>Pseudomonadati</taxon>
        <taxon>Pseudomonadota</taxon>
        <taxon>Betaproteobacteria</taxon>
        <taxon>Burkholderiales</taxon>
        <taxon>Sphaerotilaceae</taxon>
        <taxon>Roseateles</taxon>
    </lineage>
</organism>
<keyword evidence="1" id="KW-0732">Signal</keyword>
<dbReference type="EMBL" id="JAUHHC010000005">
    <property type="protein sequence ID" value="MDN3922169.1"/>
    <property type="molecule type" value="Genomic_DNA"/>
</dbReference>
<protein>
    <recommendedName>
        <fullName evidence="4">Outer membrane beta-barrel porin/alpha-amylase</fullName>
    </recommendedName>
</protein>
<evidence type="ECO:0000313" key="2">
    <source>
        <dbReference type="EMBL" id="MDN3922169.1"/>
    </source>
</evidence>
<comment type="caution">
    <text evidence="2">The sequence shown here is derived from an EMBL/GenBank/DDBJ whole genome shotgun (WGS) entry which is preliminary data.</text>
</comment>
<name>A0ABT8DY72_9BURK</name>
<accession>A0ABT8DY72</accession>
<feature type="chain" id="PRO_5045919015" description="Outer membrane beta-barrel porin/alpha-amylase" evidence="1">
    <location>
        <begin position="24"/>
        <end position="265"/>
    </location>
</feature>
<evidence type="ECO:0000313" key="3">
    <source>
        <dbReference type="Proteomes" id="UP001228044"/>
    </source>
</evidence>
<dbReference type="RefSeq" id="WP_290360484.1">
    <property type="nucleotide sequence ID" value="NZ_JAUHHC010000005.1"/>
</dbReference>
<dbReference type="Proteomes" id="UP001228044">
    <property type="component" value="Unassembled WGS sequence"/>
</dbReference>
<sequence length="265" mass="28873">MRAPALYLRVASTVAIAVATACAARAQVSNDEMNASNNPLSPSIAFNLQNSYTARIYGLSDADSNAFLLRGALPHKLFGMPQLLRLTLPVVTTPDLPPAGRHTGLGDLNIFDIVLFKESGFEWGIGPQLTIPTASRDEQGTGKWQAGLATMAIVPQRWGLLGGLLTWQHSFAGDDDRPTQNNMQLQPLIIYNLPQGWYLRSTAVWTFDFAHSTHVIPVGAGLGKVFKSGRTTINAFVEPQWSVSHEGDGLPKFQVFFGLNLQFPL</sequence>
<proteinExistence type="predicted"/>
<feature type="signal peptide" evidence="1">
    <location>
        <begin position="1"/>
        <end position="23"/>
    </location>
</feature>
<keyword evidence="3" id="KW-1185">Reference proteome</keyword>
<gene>
    <name evidence="2" type="ORF">QWJ38_17905</name>
</gene>
<evidence type="ECO:0000256" key="1">
    <source>
        <dbReference type="SAM" id="SignalP"/>
    </source>
</evidence>
<reference evidence="2 3" key="1">
    <citation type="submission" date="2023-06" db="EMBL/GenBank/DDBJ databases">
        <title>Pelomonas sp. PFR6 16S ribosomal RNA gene Genome sequencing and assembly.</title>
        <authorList>
            <person name="Woo H."/>
        </authorList>
    </citation>
    <scope>NUCLEOTIDE SEQUENCE [LARGE SCALE GENOMIC DNA]</scope>
    <source>
        <strain evidence="2 3">PFR6</strain>
    </source>
</reference>
<dbReference type="PROSITE" id="PS51257">
    <property type="entry name" value="PROKAR_LIPOPROTEIN"/>
    <property type="match status" value="1"/>
</dbReference>